<dbReference type="SUPFAM" id="SSF53850">
    <property type="entry name" value="Periplasmic binding protein-like II"/>
    <property type="match status" value="1"/>
</dbReference>
<dbReference type="RefSeq" id="WP_091860454.1">
    <property type="nucleotide sequence ID" value="NZ_FNBZ01000007.1"/>
</dbReference>
<dbReference type="Proteomes" id="UP000199468">
    <property type="component" value="Unassembled WGS sequence"/>
</dbReference>
<sequence>MRGLTAAAAIVLALFSQSATAQEPVRGGTLRQAVLAEPYTLDCHAATTVYVTSALAPHYSTLVRYDPQNYPKVIGDLAENWTVSEDGLTYTFKLVPGVKFHDGSPLTARDVAVSLERIRKPPKGIVSARGPLFQRIASIEAVDDLTVVLRLSQPEVALLELLANPLNCVYSAAKLETDPHFPEKQVLGSGPFKFKERVSGSTWEGERYADFHRKGQPYLDGFKLFFMSGPAILNALQSDQVDTEFRSLTPQQRDRLVAARKDTVSVQSGTMTTMIKIAFNTQRKPFDDVRVRRALNLAIDRTGGSEVISRVTFMGGVGALQRPGYDLAETPAELAKLPGYGGDIEARRAEARRLLKEAGVPNLSFAFGNRNVGEPYVTIGTWVIDQWRRIGVNARQDMLENPVWVASRANGQFDVLMDAIAEATDEPTVIFSKYQSRDKTPFNTAKYEDREIDALYEKQRAELDPAKRKEILAQISRRVLDQAYYAPLFWANRIIVSNAKLKNWKLAPSQFLNLDLADIWLDK</sequence>
<keyword evidence="6" id="KW-1185">Reference proteome</keyword>
<dbReference type="InterPro" id="IPR030678">
    <property type="entry name" value="Peptide/Ni-bd"/>
</dbReference>
<dbReference type="PANTHER" id="PTHR30290">
    <property type="entry name" value="PERIPLASMIC BINDING COMPONENT OF ABC TRANSPORTER"/>
    <property type="match status" value="1"/>
</dbReference>
<evidence type="ECO:0000256" key="2">
    <source>
        <dbReference type="ARBA" id="ARBA00005695"/>
    </source>
</evidence>
<accession>A0ABY0P4D6</accession>
<evidence type="ECO:0000256" key="3">
    <source>
        <dbReference type="SAM" id="SignalP"/>
    </source>
</evidence>
<evidence type="ECO:0000256" key="1">
    <source>
        <dbReference type="ARBA" id="ARBA00004418"/>
    </source>
</evidence>
<dbReference type="EMBL" id="FNBZ01000007">
    <property type="protein sequence ID" value="SDH24719.1"/>
    <property type="molecule type" value="Genomic_DNA"/>
</dbReference>
<comment type="similarity">
    <text evidence="2">Belongs to the bacterial solute-binding protein 5 family.</text>
</comment>
<evidence type="ECO:0000259" key="4">
    <source>
        <dbReference type="Pfam" id="PF00496"/>
    </source>
</evidence>
<dbReference type="Gene3D" id="3.10.105.10">
    <property type="entry name" value="Dipeptide-binding Protein, Domain 3"/>
    <property type="match status" value="1"/>
</dbReference>
<dbReference type="PIRSF" id="PIRSF002741">
    <property type="entry name" value="MppA"/>
    <property type="match status" value="1"/>
</dbReference>
<dbReference type="Gene3D" id="3.40.190.10">
    <property type="entry name" value="Periplasmic binding protein-like II"/>
    <property type="match status" value="1"/>
</dbReference>
<dbReference type="Gene3D" id="3.90.76.10">
    <property type="entry name" value="Dipeptide-binding Protein, Domain 1"/>
    <property type="match status" value="1"/>
</dbReference>
<dbReference type="Pfam" id="PF00496">
    <property type="entry name" value="SBP_bac_5"/>
    <property type="match status" value="1"/>
</dbReference>
<dbReference type="InterPro" id="IPR000914">
    <property type="entry name" value="SBP_5_dom"/>
</dbReference>
<organism evidence="5 6">
    <name type="scientific">Bosea robiniae</name>
    <dbReference type="NCBI Taxonomy" id="1036780"/>
    <lineage>
        <taxon>Bacteria</taxon>
        <taxon>Pseudomonadati</taxon>
        <taxon>Pseudomonadota</taxon>
        <taxon>Alphaproteobacteria</taxon>
        <taxon>Hyphomicrobiales</taxon>
        <taxon>Boseaceae</taxon>
        <taxon>Bosea</taxon>
    </lineage>
</organism>
<dbReference type="InterPro" id="IPR039424">
    <property type="entry name" value="SBP_5"/>
</dbReference>
<feature type="domain" description="Solute-binding protein family 5" evidence="4">
    <location>
        <begin position="72"/>
        <end position="436"/>
    </location>
</feature>
<comment type="caution">
    <text evidence="5">The sequence shown here is derived from an EMBL/GenBank/DDBJ whole genome shotgun (WGS) entry which is preliminary data.</text>
</comment>
<reference evidence="5 6" key="1">
    <citation type="submission" date="2016-10" db="EMBL/GenBank/DDBJ databases">
        <authorList>
            <person name="Varghese N."/>
            <person name="Submissions S."/>
        </authorList>
    </citation>
    <scope>NUCLEOTIDE SEQUENCE [LARGE SCALE GENOMIC DNA]</scope>
    <source>
        <strain evidence="5 6">DSM 26672</strain>
    </source>
</reference>
<comment type="subcellular location">
    <subcellularLocation>
        <location evidence="1">Periplasm</location>
    </subcellularLocation>
</comment>
<evidence type="ECO:0000313" key="5">
    <source>
        <dbReference type="EMBL" id="SDH24719.1"/>
    </source>
</evidence>
<name>A0ABY0P4D6_9HYPH</name>
<evidence type="ECO:0000313" key="6">
    <source>
        <dbReference type="Proteomes" id="UP000199468"/>
    </source>
</evidence>
<proteinExistence type="inferred from homology"/>
<keyword evidence="3" id="KW-0732">Signal</keyword>
<feature type="signal peptide" evidence="3">
    <location>
        <begin position="1"/>
        <end position="21"/>
    </location>
</feature>
<protein>
    <submittedName>
        <fullName evidence="5">Peptide/nickel transport system substrate-binding protein</fullName>
    </submittedName>
</protein>
<feature type="chain" id="PRO_5045345189" evidence="3">
    <location>
        <begin position="22"/>
        <end position="523"/>
    </location>
</feature>
<gene>
    <name evidence="5" type="ORF">SAMN05421844_107272</name>
</gene>